<evidence type="ECO:0000313" key="2">
    <source>
        <dbReference type="Proteomes" id="UP000470302"/>
    </source>
</evidence>
<gene>
    <name evidence="1" type="ORF">GTP91_34005</name>
</gene>
<name>A0A845GGN5_9BURK</name>
<proteinExistence type="predicted"/>
<organism evidence="1 2">
    <name type="scientific">Duganella vulcania</name>
    <dbReference type="NCBI Taxonomy" id="2692166"/>
    <lineage>
        <taxon>Bacteria</taxon>
        <taxon>Pseudomonadati</taxon>
        <taxon>Pseudomonadota</taxon>
        <taxon>Betaproteobacteria</taxon>
        <taxon>Burkholderiales</taxon>
        <taxon>Oxalobacteraceae</taxon>
        <taxon>Telluria group</taxon>
        <taxon>Duganella</taxon>
    </lineage>
</organism>
<evidence type="ECO:0000313" key="1">
    <source>
        <dbReference type="EMBL" id="MYM92168.1"/>
    </source>
</evidence>
<protein>
    <submittedName>
        <fullName evidence="1">Sensor histidine kinase</fullName>
    </submittedName>
</protein>
<dbReference type="GO" id="GO:0016301">
    <property type="term" value="F:kinase activity"/>
    <property type="evidence" value="ECO:0007669"/>
    <property type="project" value="UniProtKB-KW"/>
</dbReference>
<dbReference type="AlphaFoldDB" id="A0A845GGN5"/>
<feature type="non-terminal residue" evidence="1">
    <location>
        <position position="1"/>
    </location>
</feature>
<comment type="caution">
    <text evidence="1">The sequence shown here is derived from an EMBL/GenBank/DDBJ whole genome shotgun (WGS) entry which is preliminary data.</text>
</comment>
<dbReference type="EMBL" id="WWCW01000477">
    <property type="protein sequence ID" value="MYM92168.1"/>
    <property type="molecule type" value="Genomic_DNA"/>
</dbReference>
<feature type="non-terminal residue" evidence="1">
    <location>
        <position position="157"/>
    </location>
</feature>
<accession>A0A845GGN5</accession>
<dbReference type="Proteomes" id="UP000470302">
    <property type="component" value="Unassembled WGS sequence"/>
</dbReference>
<sequence>RCALPRLAAQMRATRCRVMLSAEMYPELLQFCAATLARPDELTPAVDVMLLDSAASGAYYLALEEADEAAAAPLWRDCLARRQLVLRRTREYGLAAQECLALLNLAVVSASCEHSDACRGYIAELHARFGRDGYWTPWLQLAALLADCADGDPARSR</sequence>
<keyword evidence="1" id="KW-0418">Kinase</keyword>
<keyword evidence="1" id="KW-0808">Transferase</keyword>
<reference evidence="1 2" key="1">
    <citation type="submission" date="2020-01" db="EMBL/GenBank/DDBJ databases">
        <title>Novel species isolated from a subtropical stream in China.</title>
        <authorList>
            <person name="Lu H."/>
        </authorList>
    </citation>
    <scope>NUCLEOTIDE SEQUENCE [LARGE SCALE GENOMIC DNA]</scope>
    <source>
        <strain evidence="1 2">FT82W</strain>
    </source>
</reference>